<dbReference type="Proteomes" id="UP000253498">
    <property type="component" value="Unassembled WGS sequence"/>
</dbReference>
<gene>
    <name evidence="1" type="ORF">EB03_01820</name>
</gene>
<dbReference type="EMBL" id="LESJ01000005">
    <property type="protein sequence ID" value="RBT68685.1"/>
    <property type="molecule type" value="Genomic_DNA"/>
</dbReference>
<dbReference type="AlphaFoldDB" id="A0A366UEQ2"/>
<name>A0A366UEQ2_ENTHR</name>
<reference evidence="1 2" key="1">
    <citation type="submission" date="2015-06" db="EMBL/GenBank/DDBJ databases">
        <title>The Genome Sequence of Enterococcus hirae 88EA1.</title>
        <authorList>
            <consortium name="The Broad Institute Genomics Platform"/>
            <consortium name="The Broad Institute Genome Sequencing Center for Infectious Disease"/>
            <person name="Earl A.M."/>
            <person name="Van Tyne D."/>
            <person name="Lebreton F."/>
            <person name="Saavedra J.T."/>
            <person name="Gilmore M.S."/>
            <person name="Manson McGuire A."/>
            <person name="Clock S."/>
            <person name="Crupain M."/>
            <person name="Rangan U."/>
            <person name="Young S."/>
            <person name="Abouelleil A."/>
            <person name="Cao P."/>
            <person name="Chapman S.B."/>
            <person name="Griggs A."/>
            <person name="Priest M."/>
            <person name="Shea T."/>
            <person name="Wortman J."/>
            <person name="Nusbaum C."/>
            <person name="Birren B."/>
        </authorList>
    </citation>
    <scope>NUCLEOTIDE SEQUENCE [LARGE SCALE GENOMIC DNA]</scope>
    <source>
        <strain evidence="1 2">88EA1</strain>
    </source>
</reference>
<evidence type="ECO:0000313" key="2">
    <source>
        <dbReference type="Proteomes" id="UP000253498"/>
    </source>
</evidence>
<protein>
    <submittedName>
        <fullName evidence="1">Uncharacterized protein</fullName>
    </submittedName>
</protein>
<organism evidence="1 2">
    <name type="scientific">Enterococcus hirae</name>
    <dbReference type="NCBI Taxonomy" id="1354"/>
    <lineage>
        <taxon>Bacteria</taxon>
        <taxon>Bacillati</taxon>
        <taxon>Bacillota</taxon>
        <taxon>Bacilli</taxon>
        <taxon>Lactobacillales</taxon>
        <taxon>Enterococcaceae</taxon>
        <taxon>Enterococcus</taxon>
    </lineage>
</organism>
<comment type="caution">
    <text evidence="1">The sequence shown here is derived from an EMBL/GenBank/DDBJ whole genome shotgun (WGS) entry which is preliminary data.</text>
</comment>
<accession>A0A366UEQ2</accession>
<sequence>MNEKIENLIEELANECEKESLGLSLAVADDECVAIKIAGPANLYAISILEQGNIIKKSFRSNCNCEECQTFRRGVLKYQKEMVFHLMEESELLGEFE</sequence>
<proteinExistence type="predicted"/>
<dbReference type="RefSeq" id="WP_096709935.1">
    <property type="nucleotide sequence ID" value="NZ_JBFCRP010000011.1"/>
</dbReference>
<evidence type="ECO:0000313" key="1">
    <source>
        <dbReference type="EMBL" id="RBT68685.1"/>
    </source>
</evidence>